<dbReference type="EMBL" id="NCKU01006114">
    <property type="protein sequence ID" value="RWS03826.1"/>
    <property type="molecule type" value="Genomic_DNA"/>
</dbReference>
<dbReference type="PANTHER" id="PTHR13563:SF5">
    <property type="entry name" value="TRNA METHYLTRANSFERASE 10 HOMOLOG C"/>
    <property type="match status" value="1"/>
</dbReference>
<keyword evidence="5" id="KW-0819">tRNA processing</keyword>
<reference evidence="12 13" key="1">
    <citation type="journal article" date="2018" name="Gigascience">
        <title>Genomes of trombidid mites reveal novel predicted allergens and laterally-transferred genes associated with secondary metabolism.</title>
        <authorList>
            <person name="Dong X."/>
            <person name="Chaisiri K."/>
            <person name="Xia D."/>
            <person name="Armstrong S.D."/>
            <person name="Fang Y."/>
            <person name="Donnelly M.J."/>
            <person name="Kadowaki T."/>
            <person name="McGarry J.W."/>
            <person name="Darby A.C."/>
            <person name="Makepeace B.L."/>
        </authorList>
    </citation>
    <scope>NUCLEOTIDE SEQUENCE [LARGE SCALE GENOMIC DNA]</scope>
    <source>
        <strain evidence="12">UoL-WK</strain>
    </source>
</reference>
<evidence type="ECO:0000256" key="6">
    <source>
        <dbReference type="ARBA" id="ARBA00022946"/>
    </source>
</evidence>
<dbReference type="AlphaFoldDB" id="A0A3S3PGS9"/>
<sequence>MPTTTKSPLASSIVTTSTNDQIEYLKSPKTPYAKQSTNSESILKSTTELTTENFAQLTTELRATSLKHGITTSSPITRNLDEYLSTSTTETRHPLFGHYSYLTKFLRYDKSVIPKFDLILYLDSNVDRIAKRTLCVSSENSKTSSDSNHNWNKFERDFVPLAVENFRELIVDKQSEDEVRRALKLYEYLKYTTGDVPVTLDVASMRRLMKESEEHQKQTFKYLFRIEASNRKREREKKENEMRMQQRREEYDSRPLELRNLGVQFHPETNAPVYGLWKNALFVKISNAKILRALDAKMLASLLFGQNLVFDCDYDFMDERRVSNTTKQIALCFGANKHYKYPFHLWFCNLKKDSRMSMYLEKNIGNIFKPNSFVTVKEQSYLDFFPRKNLVYITPEARTQLTKFSHEDIYIIGAYNNKYVLSDSERRASIMKAKREGLRTARLPIDEYLIMKSSKTLTIDQVFRVIATRKQTGDWEEALKKWVPKRKIKTEEEIEMEQQYRRTKLEFKKKPLFQRF</sequence>
<dbReference type="CDD" id="cd18102">
    <property type="entry name" value="Trm10_MRRP1"/>
    <property type="match status" value="1"/>
</dbReference>
<evidence type="ECO:0000313" key="11">
    <source>
        <dbReference type="EMBL" id="RWS03826.1"/>
    </source>
</evidence>
<dbReference type="GO" id="GO:0000049">
    <property type="term" value="F:tRNA binding"/>
    <property type="evidence" value="ECO:0007669"/>
    <property type="project" value="TreeGrafter"/>
</dbReference>
<evidence type="ECO:0000313" key="12">
    <source>
        <dbReference type="EMBL" id="RWS09358.1"/>
    </source>
</evidence>
<comment type="subcellular location">
    <subcellularLocation>
        <location evidence="1">Mitochondrion</location>
    </subcellularLocation>
</comment>
<dbReference type="PROSITE" id="PS51675">
    <property type="entry name" value="SAM_MT_TRM10"/>
    <property type="match status" value="1"/>
</dbReference>
<dbReference type="GO" id="GO:0097745">
    <property type="term" value="P:mitochondrial tRNA 5'-end processing"/>
    <property type="evidence" value="ECO:0007669"/>
    <property type="project" value="TreeGrafter"/>
</dbReference>
<dbReference type="PANTHER" id="PTHR13563">
    <property type="entry name" value="TRNA (GUANINE-9-) METHYLTRANSFERASE"/>
    <property type="match status" value="1"/>
</dbReference>
<evidence type="ECO:0000256" key="3">
    <source>
        <dbReference type="ARBA" id="ARBA00022679"/>
    </source>
</evidence>
<accession>A0A3S3PGS9</accession>
<evidence type="ECO:0000256" key="4">
    <source>
        <dbReference type="ARBA" id="ARBA00022691"/>
    </source>
</evidence>
<keyword evidence="8" id="KW-0496">Mitochondrion</keyword>
<proteinExistence type="predicted"/>
<dbReference type="Gene3D" id="3.40.1280.30">
    <property type="match status" value="1"/>
</dbReference>
<comment type="caution">
    <text evidence="12">The sequence shown here is derived from an EMBL/GenBank/DDBJ whole genome shotgun (WGS) entry which is preliminary data.</text>
</comment>
<keyword evidence="13" id="KW-1185">Reference proteome</keyword>
<feature type="domain" description="SAM-dependent MTase TRM10-type" evidence="10">
    <location>
        <begin position="294"/>
        <end position="490"/>
    </location>
</feature>
<dbReference type="GO" id="GO:0005739">
    <property type="term" value="C:mitochondrion"/>
    <property type="evidence" value="ECO:0007669"/>
    <property type="project" value="UniProtKB-SubCell"/>
</dbReference>
<evidence type="ECO:0000256" key="2">
    <source>
        <dbReference type="ARBA" id="ARBA00022603"/>
    </source>
</evidence>
<evidence type="ECO:0000256" key="8">
    <source>
        <dbReference type="ARBA" id="ARBA00023128"/>
    </source>
</evidence>
<dbReference type="EMBL" id="NCKU01002545">
    <property type="protein sequence ID" value="RWS09358.1"/>
    <property type="molecule type" value="Genomic_DNA"/>
</dbReference>
<organism evidence="12 13">
    <name type="scientific">Dinothrombium tinctorium</name>
    <dbReference type="NCBI Taxonomy" id="1965070"/>
    <lineage>
        <taxon>Eukaryota</taxon>
        <taxon>Metazoa</taxon>
        <taxon>Ecdysozoa</taxon>
        <taxon>Arthropoda</taxon>
        <taxon>Chelicerata</taxon>
        <taxon>Arachnida</taxon>
        <taxon>Acari</taxon>
        <taxon>Acariformes</taxon>
        <taxon>Trombidiformes</taxon>
        <taxon>Prostigmata</taxon>
        <taxon>Anystina</taxon>
        <taxon>Parasitengona</taxon>
        <taxon>Trombidioidea</taxon>
        <taxon>Trombidiidae</taxon>
        <taxon>Dinothrombium</taxon>
    </lineage>
</organism>
<evidence type="ECO:0000313" key="13">
    <source>
        <dbReference type="Proteomes" id="UP000285301"/>
    </source>
</evidence>
<dbReference type="InterPro" id="IPR007356">
    <property type="entry name" value="tRNA_m1G_MeTrfase_euk"/>
</dbReference>
<evidence type="ECO:0000256" key="7">
    <source>
        <dbReference type="ARBA" id="ARBA00023054"/>
    </source>
</evidence>
<keyword evidence="3" id="KW-0808">Transferase</keyword>
<dbReference type="GO" id="GO:0070131">
    <property type="term" value="P:positive regulation of mitochondrial translation"/>
    <property type="evidence" value="ECO:0007669"/>
    <property type="project" value="TreeGrafter"/>
</dbReference>
<dbReference type="OrthoDB" id="9976048at2759"/>
<dbReference type="Proteomes" id="UP000285301">
    <property type="component" value="Unassembled WGS sequence"/>
</dbReference>
<dbReference type="GO" id="GO:0032259">
    <property type="term" value="P:methylation"/>
    <property type="evidence" value="ECO:0007669"/>
    <property type="project" value="UniProtKB-KW"/>
</dbReference>
<evidence type="ECO:0000259" key="10">
    <source>
        <dbReference type="PROSITE" id="PS51675"/>
    </source>
</evidence>
<keyword evidence="4" id="KW-0949">S-adenosyl-L-methionine</keyword>
<dbReference type="InterPro" id="IPR028564">
    <property type="entry name" value="MT_TRM10-typ"/>
</dbReference>
<dbReference type="InterPro" id="IPR038459">
    <property type="entry name" value="MT_TRM10-typ_sf"/>
</dbReference>
<name>A0A3S3PGS9_9ACAR</name>
<protein>
    <recommendedName>
        <fullName evidence="9">RNA (guanine-9-)-methyltransferase domain-containing protein 1</fullName>
    </recommendedName>
</protein>
<dbReference type="GO" id="GO:0005654">
    <property type="term" value="C:nucleoplasm"/>
    <property type="evidence" value="ECO:0007669"/>
    <property type="project" value="TreeGrafter"/>
</dbReference>
<gene>
    <name evidence="12" type="ORF">B4U79_02536</name>
    <name evidence="11" type="ORF">B4U79_05249</name>
</gene>
<keyword evidence="7" id="KW-0175">Coiled coil</keyword>
<evidence type="ECO:0000256" key="1">
    <source>
        <dbReference type="ARBA" id="ARBA00004173"/>
    </source>
</evidence>
<reference evidence="12" key="2">
    <citation type="submission" date="2018-11" db="EMBL/GenBank/DDBJ databases">
        <title>Trombidioid mite genomics.</title>
        <authorList>
            <person name="Dong X."/>
        </authorList>
    </citation>
    <scope>NUCLEOTIDE SEQUENCE</scope>
    <source>
        <strain evidence="12">UoL-WK</strain>
    </source>
</reference>
<keyword evidence="2" id="KW-0489">Methyltransferase</keyword>
<dbReference type="InterPro" id="IPR025812">
    <property type="entry name" value="Trm10_C_MTase_dom"/>
</dbReference>
<evidence type="ECO:0000256" key="5">
    <source>
        <dbReference type="ARBA" id="ARBA00022694"/>
    </source>
</evidence>
<keyword evidence="6" id="KW-0809">Transit peptide</keyword>
<dbReference type="GO" id="GO:0008168">
    <property type="term" value="F:methyltransferase activity"/>
    <property type="evidence" value="ECO:0007669"/>
    <property type="project" value="UniProtKB-KW"/>
</dbReference>
<dbReference type="STRING" id="1965070.A0A3S3PGS9"/>
<evidence type="ECO:0000256" key="9">
    <source>
        <dbReference type="ARBA" id="ARBA00029803"/>
    </source>
</evidence>